<evidence type="ECO:0000313" key="2">
    <source>
        <dbReference type="Proteomes" id="UP000224567"/>
    </source>
</evidence>
<dbReference type="OrthoDB" id="656790at2759"/>
<dbReference type="STRING" id="33114.A0A2G2WRZ8"/>
<gene>
    <name evidence="1" type="ORF">CQW23_12234</name>
</gene>
<comment type="caution">
    <text evidence="1">The sequence shown here is derived from an EMBL/GenBank/DDBJ whole genome shotgun (WGS) entry which is preliminary data.</text>
</comment>
<reference evidence="1 2" key="1">
    <citation type="journal article" date="2017" name="Genome Biol.">
        <title>New reference genome sequences of hot pepper reveal the massive evolution of plant disease-resistance genes by retroduplication.</title>
        <authorList>
            <person name="Kim S."/>
            <person name="Park J."/>
            <person name="Yeom S.I."/>
            <person name="Kim Y.M."/>
            <person name="Seo E."/>
            <person name="Kim K.T."/>
            <person name="Kim M.S."/>
            <person name="Lee J.M."/>
            <person name="Cheong K."/>
            <person name="Shin H.S."/>
            <person name="Kim S.B."/>
            <person name="Han K."/>
            <person name="Lee J."/>
            <person name="Park M."/>
            <person name="Lee H.A."/>
            <person name="Lee H.Y."/>
            <person name="Lee Y."/>
            <person name="Oh S."/>
            <person name="Lee J.H."/>
            <person name="Choi E."/>
            <person name="Choi E."/>
            <person name="Lee S.E."/>
            <person name="Jeon J."/>
            <person name="Kim H."/>
            <person name="Choi G."/>
            <person name="Song H."/>
            <person name="Lee J."/>
            <person name="Lee S.C."/>
            <person name="Kwon J.K."/>
            <person name="Lee H.Y."/>
            <person name="Koo N."/>
            <person name="Hong Y."/>
            <person name="Kim R.W."/>
            <person name="Kang W.H."/>
            <person name="Huh J.H."/>
            <person name="Kang B.C."/>
            <person name="Yang T.J."/>
            <person name="Lee Y.H."/>
            <person name="Bennetzen J.L."/>
            <person name="Choi D."/>
        </authorList>
    </citation>
    <scope>NUCLEOTIDE SEQUENCE [LARGE SCALE GENOMIC DNA]</scope>
    <source>
        <strain evidence="2">cv. PBC81</strain>
    </source>
</reference>
<proteinExistence type="predicted"/>
<keyword evidence="2" id="KW-1185">Reference proteome</keyword>
<reference evidence="2" key="2">
    <citation type="journal article" date="2017" name="J. Anim. Genet.">
        <title>Multiple reference genome sequences of hot pepper reveal the massive evolution of plant disease resistance genes by retroduplication.</title>
        <authorList>
            <person name="Kim S."/>
            <person name="Park J."/>
            <person name="Yeom S.-I."/>
            <person name="Kim Y.-M."/>
            <person name="Seo E."/>
            <person name="Kim K.-T."/>
            <person name="Kim M.-S."/>
            <person name="Lee J.M."/>
            <person name="Cheong K."/>
            <person name="Shin H.-S."/>
            <person name="Kim S.-B."/>
            <person name="Han K."/>
            <person name="Lee J."/>
            <person name="Park M."/>
            <person name="Lee H.-A."/>
            <person name="Lee H.-Y."/>
            <person name="Lee Y."/>
            <person name="Oh S."/>
            <person name="Lee J.H."/>
            <person name="Choi E."/>
            <person name="Choi E."/>
            <person name="Lee S.E."/>
            <person name="Jeon J."/>
            <person name="Kim H."/>
            <person name="Choi G."/>
            <person name="Song H."/>
            <person name="Lee J."/>
            <person name="Lee S.-C."/>
            <person name="Kwon J.-K."/>
            <person name="Lee H.-Y."/>
            <person name="Koo N."/>
            <person name="Hong Y."/>
            <person name="Kim R.W."/>
            <person name="Kang W.-H."/>
            <person name="Huh J.H."/>
            <person name="Kang B.-C."/>
            <person name="Yang T.-J."/>
            <person name="Lee Y.-H."/>
            <person name="Bennetzen J.L."/>
            <person name="Choi D."/>
        </authorList>
    </citation>
    <scope>NUCLEOTIDE SEQUENCE [LARGE SCALE GENOMIC DNA]</scope>
    <source>
        <strain evidence="2">cv. PBC81</strain>
    </source>
</reference>
<organism evidence="1 2">
    <name type="scientific">Capsicum baccatum</name>
    <name type="common">Peruvian pepper</name>
    <dbReference type="NCBI Taxonomy" id="33114"/>
    <lineage>
        <taxon>Eukaryota</taxon>
        <taxon>Viridiplantae</taxon>
        <taxon>Streptophyta</taxon>
        <taxon>Embryophyta</taxon>
        <taxon>Tracheophyta</taxon>
        <taxon>Spermatophyta</taxon>
        <taxon>Magnoliopsida</taxon>
        <taxon>eudicotyledons</taxon>
        <taxon>Gunneridae</taxon>
        <taxon>Pentapetalae</taxon>
        <taxon>asterids</taxon>
        <taxon>lamiids</taxon>
        <taxon>Solanales</taxon>
        <taxon>Solanaceae</taxon>
        <taxon>Solanoideae</taxon>
        <taxon>Capsiceae</taxon>
        <taxon>Capsicum</taxon>
    </lineage>
</organism>
<dbReference type="AlphaFoldDB" id="A0A2G2WRZ8"/>
<accession>A0A2G2WRZ8</accession>
<protein>
    <submittedName>
        <fullName evidence="1">Uncharacterized protein</fullName>
    </submittedName>
</protein>
<sequence>MAKGRLRCIGTSIRLKSQFETGSIANISFSGGTNGSPEREDTFSTSQPEAAKQFSKSVLLTSSEAILSALPSPLLTEAQMFRDRAMSHYQAHSLFVGIHRLHGCRMVWDLTDKQLWTGVGVTIGRRASSSFSKSLKLKELESEPLLYANGLKSLIRLLRLAQLLGKGLLQRLLLHLSAHSSTRAL</sequence>
<dbReference type="Proteomes" id="UP000224567">
    <property type="component" value="Unassembled WGS sequence"/>
</dbReference>
<name>A0A2G2WRZ8_CAPBA</name>
<dbReference type="EMBL" id="MLFT02000005">
    <property type="protein sequence ID" value="PHT48026.1"/>
    <property type="molecule type" value="Genomic_DNA"/>
</dbReference>
<evidence type="ECO:0000313" key="1">
    <source>
        <dbReference type="EMBL" id="PHT48026.1"/>
    </source>
</evidence>